<reference evidence="2" key="1">
    <citation type="journal article" date="2020" name="Nature">
        <title>Giant virus diversity and host interactions through global metagenomics.</title>
        <authorList>
            <person name="Schulz F."/>
            <person name="Roux S."/>
            <person name="Paez-Espino D."/>
            <person name="Jungbluth S."/>
            <person name="Walsh D.A."/>
            <person name="Denef V.J."/>
            <person name="McMahon K.D."/>
            <person name="Konstantinidis K.T."/>
            <person name="Eloe-Fadrosh E.A."/>
            <person name="Kyrpides N.C."/>
            <person name="Woyke T."/>
        </authorList>
    </citation>
    <scope>NUCLEOTIDE SEQUENCE</scope>
    <source>
        <strain evidence="2">GVMAG-M-3300023174-60</strain>
    </source>
</reference>
<feature type="domain" description="CMP/dCMP-type deaminase" evidence="1">
    <location>
        <begin position="24"/>
        <end position="110"/>
    </location>
</feature>
<sequence>MKLSKATALQMIQSEISVDSVWLKHNTQVHIAILMKRGKILEIASNAVGTRSKGSGYQERTIHAERAVLKKVGDISKLNGAILIVIRIMRGTKEVGNSEPCHSCRCHLEKCMREHGLRQVFYS</sequence>
<dbReference type="InterPro" id="IPR016192">
    <property type="entry name" value="APOBEC/CMP_deaminase_Zn-bd"/>
</dbReference>
<protein>
    <recommendedName>
        <fullName evidence="1">CMP/dCMP-type deaminase domain-containing protein</fullName>
    </recommendedName>
</protein>
<evidence type="ECO:0000259" key="1">
    <source>
        <dbReference type="Pfam" id="PF00383"/>
    </source>
</evidence>
<accession>A0A6C0DT04</accession>
<dbReference type="InterPro" id="IPR002125">
    <property type="entry name" value="CMP_dCMP_dom"/>
</dbReference>
<dbReference type="EMBL" id="MN739677">
    <property type="protein sequence ID" value="QHT20086.1"/>
    <property type="molecule type" value="Genomic_DNA"/>
</dbReference>
<evidence type="ECO:0000313" key="2">
    <source>
        <dbReference type="EMBL" id="QHT20086.1"/>
    </source>
</evidence>
<proteinExistence type="predicted"/>
<dbReference type="GO" id="GO:0008270">
    <property type="term" value="F:zinc ion binding"/>
    <property type="evidence" value="ECO:0007669"/>
    <property type="project" value="InterPro"/>
</dbReference>
<name>A0A6C0DT04_9ZZZZ</name>
<dbReference type="Pfam" id="PF00383">
    <property type="entry name" value="dCMP_cyt_deam_1"/>
    <property type="match status" value="1"/>
</dbReference>
<dbReference type="Gene3D" id="3.40.140.10">
    <property type="entry name" value="Cytidine Deaminase, domain 2"/>
    <property type="match status" value="1"/>
</dbReference>
<dbReference type="PROSITE" id="PS00903">
    <property type="entry name" value="CYT_DCMP_DEAMINASES_1"/>
    <property type="match status" value="1"/>
</dbReference>
<dbReference type="AlphaFoldDB" id="A0A6C0DT04"/>
<dbReference type="GO" id="GO:0016787">
    <property type="term" value="F:hydrolase activity"/>
    <property type="evidence" value="ECO:0007669"/>
    <property type="project" value="InterPro"/>
</dbReference>
<organism evidence="2">
    <name type="scientific">viral metagenome</name>
    <dbReference type="NCBI Taxonomy" id="1070528"/>
    <lineage>
        <taxon>unclassified sequences</taxon>
        <taxon>metagenomes</taxon>
        <taxon>organismal metagenomes</taxon>
    </lineage>
</organism>